<dbReference type="GO" id="GO:0031053">
    <property type="term" value="P:primary miRNA processing"/>
    <property type="evidence" value="ECO:0007669"/>
    <property type="project" value="EnsemblMetazoa"/>
</dbReference>
<evidence type="ECO:0000313" key="3">
    <source>
        <dbReference type="Proteomes" id="UP000008744"/>
    </source>
</evidence>
<feature type="compositionally biased region" description="Polar residues" evidence="1">
    <location>
        <begin position="45"/>
        <end position="55"/>
    </location>
</feature>
<dbReference type="eggNOG" id="KOG4334">
    <property type="taxonomic scope" value="Eukaryota"/>
</dbReference>
<dbReference type="STRING" id="7234.B4G2X0"/>
<organism evidence="3">
    <name type="scientific">Drosophila persimilis</name>
    <name type="common">Fruit fly</name>
    <dbReference type="NCBI Taxonomy" id="7234"/>
    <lineage>
        <taxon>Eukaryota</taxon>
        <taxon>Metazoa</taxon>
        <taxon>Ecdysozoa</taxon>
        <taxon>Arthropoda</taxon>
        <taxon>Hexapoda</taxon>
        <taxon>Insecta</taxon>
        <taxon>Pterygota</taxon>
        <taxon>Neoptera</taxon>
        <taxon>Endopterygota</taxon>
        <taxon>Diptera</taxon>
        <taxon>Brachycera</taxon>
        <taxon>Muscomorpha</taxon>
        <taxon>Ephydroidea</taxon>
        <taxon>Drosophilidae</taxon>
        <taxon>Drosophila</taxon>
        <taxon>Sophophora</taxon>
    </lineage>
</organism>
<accession>B4G2X0</accession>
<dbReference type="GO" id="GO:0035195">
    <property type="term" value="P:miRNA-mediated post-transcriptional gene silencing"/>
    <property type="evidence" value="ECO:0007669"/>
    <property type="project" value="EnsemblMetazoa"/>
</dbReference>
<name>B4G2X0_DROPE</name>
<dbReference type="GO" id="GO:0030727">
    <property type="term" value="P:germarium-derived female germ-line cyst formation"/>
    <property type="evidence" value="ECO:0007669"/>
    <property type="project" value="EnsemblMetazoa"/>
</dbReference>
<dbReference type="HOGENOM" id="CLU_1262722_0_0_1"/>
<proteinExistence type="predicted"/>
<evidence type="ECO:0000256" key="1">
    <source>
        <dbReference type="SAM" id="MobiDB-lite"/>
    </source>
</evidence>
<feature type="region of interest" description="Disordered" evidence="1">
    <location>
        <begin position="39"/>
        <end position="105"/>
    </location>
</feature>
<dbReference type="GO" id="GO:0016319">
    <property type="term" value="P:mushroom body development"/>
    <property type="evidence" value="ECO:0007669"/>
    <property type="project" value="EnsemblMetazoa"/>
</dbReference>
<evidence type="ECO:0000313" key="2">
    <source>
        <dbReference type="EMBL" id="EDW24165.1"/>
    </source>
</evidence>
<sequence length="219" mass="24429">MAQELPAPANRKRARLEDEEQALKVAGFSLSAIEEMRQTRDAELQSESMDQQLRQFQVLDEIGTASDEDESEDENSEKLTGENGGDDEDAGDGEGDEYDSSDFDDDEIENLLDEKLPDELRESKRPKYEQRCWPEGLGAVTHNSGIPLFLPVRRASVAPLGPYFLGTGKCPQAMPYHWGYTLPKLSVVLWMKRPRLNSKSKSPPPPAGVCPHCCCCQGR</sequence>
<dbReference type="PhylomeDB" id="B4G2X0"/>
<keyword evidence="3" id="KW-1185">Reference proteome</keyword>
<dbReference type="GO" id="GO:0070877">
    <property type="term" value="C:microprocessor complex"/>
    <property type="evidence" value="ECO:0007669"/>
    <property type="project" value="EnsemblMetazoa"/>
</dbReference>
<dbReference type="AlphaFoldDB" id="B4G2X0"/>
<protein>
    <submittedName>
        <fullName evidence="2">GL23988</fullName>
    </submittedName>
</protein>
<dbReference type="GO" id="GO:0007446">
    <property type="term" value="P:imaginal disc growth"/>
    <property type="evidence" value="ECO:0007669"/>
    <property type="project" value="EnsemblMetazoa"/>
</dbReference>
<reference evidence="2 3" key="1">
    <citation type="journal article" date="2007" name="Nature">
        <title>Evolution of genes and genomes on the Drosophila phylogeny.</title>
        <authorList>
            <consortium name="Drosophila 12 Genomes Consortium"/>
            <person name="Clark A.G."/>
            <person name="Eisen M.B."/>
            <person name="Smith D.R."/>
            <person name="Bergman C.M."/>
            <person name="Oliver B."/>
            <person name="Markow T.A."/>
            <person name="Kaufman T.C."/>
            <person name="Kellis M."/>
            <person name="Gelbart W."/>
            <person name="Iyer V.N."/>
            <person name="Pollard D.A."/>
            <person name="Sackton T.B."/>
            <person name="Larracuente A.M."/>
            <person name="Singh N.D."/>
            <person name="Abad J.P."/>
            <person name="Abt D.N."/>
            <person name="Adryan B."/>
            <person name="Aguade M."/>
            <person name="Akashi H."/>
            <person name="Anderson W.W."/>
            <person name="Aquadro C.F."/>
            <person name="Ardell D.H."/>
            <person name="Arguello R."/>
            <person name="Artieri C.G."/>
            <person name="Barbash D.A."/>
            <person name="Barker D."/>
            <person name="Barsanti P."/>
            <person name="Batterham P."/>
            <person name="Batzoglou S."/>
            <person name="Begun D."/>
            <person name="Bhutkar A."/>
            <person name="Blanco E."/>
            <person name="Bosak S.A."/>
            <person name="Bradley R.K."/>
            <person name="Brand A.D."/>
            <person name="Brent M.R."/>
            <person name="Brooks A.N."/>
            <person name="Brown R.H."/>
            <person name="Butlin R.K."/>
            <person name="Caggese C."/>
            <person name="Calvi B.R."/>
            <person name="Bernardo de Carvalho A."/>
            <person name="Caspi A."/>
            <person name="Castrezana S."/>
            <person name="Celniker S.E."/>
            <person name="Chang J.L."/>
            <person name="Chapple C."/>
            <person name="Chatterji S."/>
            <person name="Chinwalla A."/>
            <person name="Civetta A."/>
            <person name="Clifton S.W."/>
            <person name="Comeron J.M."/>
            <person name="Costello J.C."/>
            <person name="Coyne J.A."/>
            <person name="Daub J."/>
            <person name="David R.G."/>
            <person name="Delcher A.L."/>
            <person name="Delehaunty K."/>
            <person name="Do C.B."/>
            <person name="Ebling H."/>
            <person name="Edwards K."/>
            <person name="Eickbush T."/>
            <person name="Evans J.D."/>
            <person name="Filipski A."/>
            <person name="Findeiss S."/>
            <person name="Freyhult E."/>
            <person name="Fulton L."/>
            <person name="Fulton R."/>
            <person name="Garcia A.C."/>
            <person name="Gardiner A."/>
            <person name="Garfield D.A."/>
            <person name="Garvin B.E."/>
            <person name="Gibson G."/>
            <person name="Gilbert D."/>
            <person name="Gnerre S."/>
            <person name="Godfrey J."/>
            <person name="Good R."/>
            <person name="Gotea V."/>
            <person name="Gravely B."/>
            <person name="Greenberg A.J."/>
            <person name="Griffiths-Jones S."/>
            <person name="Gross S."/>
            <person name="Guigo R."/>
            <person name="Gustafson E.A."/>
            <person name="Haerty W."/>
            <person name="Hahn M.W."/>
            <person name="Halligan D.L."/>
            <person name="Halpern A.L."/>
            <person name="Halter G.M."/>
            <person name="Han M.V."/>
            <person name="Heger A."/>
            <person name="Hillier L."/>
            <person name="Hinrichs A.S."/>
            <person name="Holmes I."/>
            <person name="Hoskins R.A."/>
            <person name="Hubisz M.J."/>
            <person name="Hultmark D."/>
            <person name="Huntley M.A."/>
            <person name="Jaffe D.B."/>
            <person name="Jagadeeshan S."/>
            <person name="Jeck W.R."/>
            <person name="Johnson J."/>
            <person name="Jones C.D."/>
            <person name="Jordan W.C."/>
            <person name="Karpen G.H."/>
            <person name="Kataoka E."/>
            <person name="Keightley P.D."/>
            <person name="Kheradpour P."/>
            <person name="Kirkness E.F."/>
            <person name="Koerich L.B."/>
            <person name="Kristiansen K."/>
            <person name="Kudrna D."/>
            <person name="Kulathinal R.J."/>
            <person name="Kumar S."/>
            <person name="Kwok R."/>
            <person name="Lander E."/>
            <person name="Langley C.H."/>
            <person name="Lapoint R."/>
            <person name="Lazzaro B.P."/>
            <person name="Lee S.J."/>
            <person name="Levesque L."/>
            <person name="Li R."/>
            <person name="Lin C.F."/>
            <person name="Lin M.F."/>
            <person name="Lindblad-Toh K."/>
            <person name="Llopart A."/>
            <person name="Long M."/>
            <person name="Low L."/>
            <person name="Lozovsky E."/>
            <person name="Lu J."/>
            <person name="Luo M."/>
            <person name="Machado C.A."/>
            <person name="Makalowski W."/>
            <person name="Marzo M."/>
            <person name="Matsuda M."/>
            <person name="Matzkin L."/>
            <person name="McAllister B."/>
            <person name="McBride C.S."/>
            <person name="McKernan B."/>
            <person name="McKernan K."/>
            <person name="Mendez-Lago M."/>
            <person name="Minx P."/>
            <person name="Mollenhauer M.U."/>
            <person name="Montooth K."/>
            <person name="Mount S.M."/>
            <person name="Mu X."/>
            <person name="Myers E."/>
            <person name="Negre B."/>
            <person name="Newfeld S."/>
            <person name="Nielsen R."/>
            <person name="Noor M.A."/>
            <person name="O'Grady P."/>
            <person name="Pachter L."/>
            <person name="Papaceit M."/>
            <person name="Parisi M.J."/>
            <person name="Parisi M."/>
            <person name="Parts L."/>
            <person name="Pedersen J.S."/>
            <person name="Pesole G."/>
            <person name="Phillippy A.M."/>
            <person name="Ponting C.P."/>
            <person name="Pop M."/>
            <person name="Porcelli D."/>
            <person name="Powell J.R."/>
            <person name="Prohaska S."/>
            <person name="Pruitt K."/>
            <person name="Puig M."/>
            <person name="Quesneville H."/>
            <person name="Ram K.R."/>
            <person name="Rand D."/>
            <person name="Rasmussen M.D."/>
            <person name="Reed L.K."/>
            <person name="Reenan R."/>
            <person name="Reily A."/>
            <person name="Remington K.A."/>
            <person name="Rieger T.T."/>
            <person name="Ritchie M.G."/>
            <person name="Robin C."/>
            <person name="Rogers Y.H."/>
            <person name="Rohde C."/>
            <person name="Rozas J."/>
            <person name="Rubenfield M.J."/>
            <person name="Ruiz A."/>
            <person name="Russo S."/>
            <person name="Salzberg S.L."/>
            <person name="Sanchez-Gracia A."/>
            <person name="Saranga D.J."/>
            <person name="Sato H."/>
            <person name="Schaeffer S.W."/>
            <person name="Schatz M.C."/>
            <person name="Schlenke T."/>
            <person name="Schwartz R."/>
            <person name="Segarra C."/>
            <person name="Singh R.S."/>
            <person name="Sirot L."/>
            <person name="Sirota M."/>
            <person name="Sisneros N.B."/>
            <person name="Smith C.D."/>
            <person name="Smith T.F."/>
            <person name="Spieth J."/>
            <person name="Stage D.E."/>
            <person name="Stark A."/>
            <person name="Stephan W."/>
            <person name="Strausberg R.L."/>
            <person name="Strempel S."/>
            <person name="Sturgill D."/>
            <person name="Sutton G."/>
            <person name="Sutton G.G."/>
            <person name="Tao W."/>
            <person name="Teichmann S."/>
            <person name="Tobari Y.N."/>
            <person name="Tomimura Y."/>
            <person name="Tsolas J.M."/>
            <person name="Valente V.L."/>
            <person name="Venter E."/>
            <person name="Venter J.C."/>
            <person name="Vicario S."/>
            <person name="Vieira F.G."/>
            <person name="Vilella A.J."/>
            <person name="Villasante A."/>
            <person name="Walenz B."/>
            <person name="Wang J."/>
            <person name="Wasserman M."/>
            <person name="Watts T."/>
            <person name="Wilson D."/>
            <person name="Wilson R.K."/>
            <person name="Wing R.A."/>
            <person name="Wolfner M.F."/>
            <person name="Wong A."/>
            <person name="Wong G.K."/>
            <person name="Wu C.I."/>
            <person name="Wu G."/>
            <person name="Yamamoto D."/>
            <person name="Yang H.P."/>
            <person name="Yang S.P."/>
            <person name="Yorke J.A."/>
            <person name="Yoshida K."/>
            <person name="Zdobnov E."/>
            <person name="Zhang P."/>
            <person name="Zhang Y."/>
            <person name="Zimin A.V."/>
            <person name="Baldwin J."/>
            <person name="Abdouelleil A."/>
            <person name="Abdulkadir J."/>
            <person name="Abebe A."/>
            <person name="Abera B."/>
            <person name="Abreu J."/>
            <person name="Acer S.C."/>
            <person name="Aftuck L."/>
            <person name="Alexander A."/>
            <person name="An P."/>
            <person name="Anderson E."/>
            <person name="Anderson S."/>
            <person name="Arachi H."/>
            <person name="Azer M."/>
            <person name="Bachantsang P."/>
            <person name="Barry A."/>
            <person name="Bayul T."/>
            <person name="Berlin A."/>
            <person name="Bessette D."/>
            <person name="Bloom T."/>
            <person name="Blye J."/>
            <person name="Boguslavskiy L."/>
            <person name="Bonnet C."/>
            <person name="Boukhgalter B."/>
            <person name="Bourzgui I."/>
            <person name="Brown A."/>
            <person name="Cahill P."/>
            <person name="Channer S."/>
            <person name="Cheshatsang Y."/>
            <person name="Chuda L."/>
            <person name="Citroen M."/>
            <person name="Collymore A."/>
            <person name="Cooke P."/>
            <person name="Costello M."/>
            <person name="D'Aco K."/>
            <person name="Daza R."/>
            <person name="De Haan G."/>
            <person name="DeGray S."/>
            <person name="DeMaso C."/>
            <person name="Dhargay N."/>
            <person name="Dooley K."/>
            <person name="Dooley E."/>
            <person name="Doricent M."/>
            <person name="Dorje P."/>
            <person name="Dorjee K."/>
            <person name="Dupes A."/>
            <person name="Elong R."/>
            <person name="Falk J."/>
            <person name="Farina A."/>
            <person name="Faro S."/>
            <person name="Ferguson D."/>
            <person name="Fisher S."/>
            <person name="Foley C.D."/>
            <person name="Franke A."/>
            <person name="Friedrich D."/>
            <person name="Gadbois L."/>
            <person name="Gearin G."/>
            <person name="Gearin C.R."/>
            <person name="Giannoukos G."/>
            <person name="Goode T."/>
            <person name="Graham J."/>
            <person name="Grandbois E."/>
            <person name="Grewal S."/>
            <person name="Gyaltsen K."/>
            <person name="Hafez N."/>
            <person name="Hagos B."/>
            <person name="Hall J."/>
            <person name="Henson C."/>
            <person name="Hollinger A."/>
            <person name="Honan T."/>
            <person name="Huard M.D."/>
            <person name="Hughes L."/>
            <person name="Hurhula B."/>
            <person name="Husby M.E."/>
            <person name="Kamat A."/>
            <person name="Kanga B."/>
            <person name="Kashin S."/>
            <person name="Khazanovich D."/>
            <person name="Kisner P."/>
            <person name="Lance K."/>
            <person name="Lara M."/>
            <person name="Lee W."/>
            <person name="Lennon N."/>
            <person name="Letendre F."/>
            <person name="LeVine R."/>
            <person name="Lipovsky A."/>
            <person name="Liu X."/>
            <person name="Liu J."/>
            <person name="Liu S."/>
            <person name="Lokyitsang T."/>
            <person name="Lokyitsang Y."/>
            <person name="Lubonja R."/>
            <person name="Lui A."/>
            <person name="MacDonald P."/>
            <person name="Magnisalis V."/>
            <person name="Maru K."/>
            <person name="Matthews C."/>
            <person name="McCusker W."/>
            <person name="McDonough S."/>
            <person name="Mehta T."/>
            <person name="Meldrim J."/>
            <person name="Meneus L."/>
            <person name="Mihai O."/>
            <person name="Mihalev A."/>
            <person name="Mihova T."/>
            <person name="Mittelman R."/>
            <person name="Mlenga V."/>
            <person name="Montmayeur A."/>
            <person name="Mulrain L."/>
            <person name="Navidi A."/>
            <person name="Naylor J."/>
            <person name="Negash T."/>
            <person name="Nguyen T."/>
            <person name="Nguyen N."/>
            <person name="Nicol R."/>
            <person name="Norbu C."/>
            <person name="Norbu N."/>
            <person name="Novod N."/>
            <person name="O'Neill B."/>
            <person name="Osman S."/>
            <person name="Markiewicz E."/>
            <person name="Oyono O.L."/>
            <person name="Patti C."/>
            <person name="Phunkhang P."/>
            <person name="Pierre F."/>
            <person name="Priest M."/>
            <person name="Raghuraman S."/>
            <person name="Rege F."/>
            <person name="Reyes R."/>
            <person name="Rise C."/>
            <person name="Rogov P."/>
            <person name="Ross K."/>
            <person name="Ryan E."/>
            <person name="Settipalli S."/>
            <person name="Shea T."/>
            <person name="Sherpa N."/>
            <person name="Shi L."/>
            <person name="Shih D."/>
            <person name="Sparrow T."/>
            <person name="Spaulding J."/>
            <person name="Stalker J."/>
            <person name="Stange-Thomann N."/>
            <person name="Stavropoulos S."/>
            <person name="Stone C."/>
            <person name="Strader C."/>
            <person name="Tesfaye S."/>
            <person name="Thomson T."/>
            <person name="Thoulutsang Y."/>
            <person name="Thoulutsang D."/>
            <person name="Topham K."/>
            <person name="Topping I."/>
            <person name="Tsamla T."/>
            <person name="Vassiliev H."/>
            <person name="Vo A."/>
            <person name="Wangchuk T."/>
            <person name="Wangdi T."/>
            <person name="Weiand M."/>
            <person name="Wilkinson J."/>
            <person name="Wilson A."/>
            <person name="Yadav S."/>
            <person name="Young G."/>
            <person name="Yu Q."/>
            <person name="Zembek L."/>
            <person name="Zhong D."/>
            <person name="Zimmer A."/>
            <person name="Zwirko Z."/>
            <person name="Jaffe D.B."/>
            <person name="Alvarez P."/>
            <person name="Brockman W."/>
            <person name="Butler J."/>
            <person name="Chin C."/>
            <person name="Gnerre S."/>
            <person name="Grabherr M."/>
            <person name="Kleber M."/>
            <person name="Mauceli E."/>
            <person name="MacCallum I."/>
        </authorList>
    </citation>
    <scope>NUCLEOTIDE SEQUENCE [LARGE SCALE GENOMIC DNA]</scope>
    <source>
        <strain evidence="3">MSH-3 / Tucson 14011-0111.49</strain>
    </source>
</reference>
<dbReference type="GO" id="GO:0007294">
    <property type="term" value="P:germarium-derived oocyte fate determination"/>
    <property type="evidence" value="ECO:0007669"/>
    <property type="project" value="EnsemblMetazoa"/>
</dbReference>
<gene>
    <name evidence="2" type="primary">Dper\GL23988</name>
    <name evidence="2" type="ORF">Dper_GL23988</name>
</gene>
<dbReference type="EMBL" id="CH479179">
    <property type="protein sequence ID" value="EDW24165.1"/>
    <property type="molecule type" value="Genomic_DNA"/>
</dbReference>
<dbReference type="OrthoDB" id="112668at2759"/>
<feature type="compositionally biased region" description="Acidic residues" evidence="1">
    <location>
        <begin position="66"/>
        <end position="75"/>
    </location>
</feature>
<dbReference type="Proteomes" id="UP000008744">
    <property type="component" value="Unassembled WGS sequence"/>
</dbReference>
<feature type="compositionally biased region" description="Acidic residues" evidence="1">
    <location>
        <begin position="84"/>
        <end position="105"/>
    </location>
</feature>